<feature type="compositionally biased region" description="Basic and acidic residues" evidence="1">
    <location>
        <begin position="11"/>
        <end position="20"/>
    </location>
</feature>
<dbReference type="Proteomes" id="UP000231019">
    <property type="component" value="Unassembled WGS sequence"/>
</dbReference>
<accession>A0A2M7FX76</accession>
<name>A0A2M7FX76_9BACT</name>
<sequence length="640" mass="71161">MRKAMKNLLRLPEKGEKGNDKSSLPKWAGKQLIAVALAFSTQYGGILQTKSADAAQKANTHVSQMQQTPELAQLDHNYMLVDEERTLKGGLALMLGAPVIVFPVQDATSGERYIMVHEDGTSGDADVPTHAKALGKAMGADGLKDIYPDSQQFMDFTQEQLDGVQLTSDEKRRIYFARAFFWSSMTQWKHREGDGNKEGISTGTDIINQNFDTAVASFKALDDGSEWFQERLKDIEVFRATSHTASLWAATFATKAVSRDIDNYSRRVGYVATIQRAAQIMQERTKTYLTGHKPKSEFMMDQAIFGRLADFNLRYLKRLPEKGWFADQRFRDAMASIEAILPVFQQAFDAVGTGTELQNLQQAREQVVHAEQLLGYQAILASSAYSYPGITSEELNSWANKNFQTAQALLREHGVEKLHLPSELGQNIQQAQFAYFQVAPKYELLASAANTGQKLRALFAQVEGQKGVWSAGNKAKLQQIYSAALNSPSDQAQREFVAVLREGIKVSHPNVRIKPFEETGLTQNYALSPINREINGVVMRTTEHPVDTVEAKFSLENTLPIPLRVTFVMELSGADNPRDVREVWLHANKIADIHYIGHVSITQTRRGGGNATPRADLQVAMNGVQEVASGTWGEQIASLK</sequence>
<dbReference type="EMBL" id="PFFQ01000067">
    <property type="protein sequence ID" value="PIW13650.1"/>
    <property type="molecule type" value="Genomic_DNA"/>
</dbReference>
<gene>
    <name evidence="2" type="ORF">COW36_24935</name>
</gene>
<evidence type="ECO:0000313" key="3">
    <source>
        <dbReference type="Proteomes" id="UP000231019"/>
    </source>
</evidence>
<protein>
    <submittedName>
        <fullName evidence="2">Uncharacterized protein</fullName>
    </submittedName>
</protein>
<evidence type="ECO:0000256" key="1">
    <source>
        <dbReference type="SAM" id="MobiDB-lite"/>
    </source>
</evidence>
<proteinExistence type="predicted"/>
<evidence type="ECO:0000313" key="2">
    <source>
        <dbReference type="EMBL" id="PIW13650.1"/>
    </source>
</evidence>
<organism evidence="2 3">
    <name type="scientific">bacterium (Candidatus Blackallbacteria) CG17_big_fil_post_rev_8_21_14_2_50_48_46</name>
    <dbReference type="NCBI Taxonomy" id="2014261"/>
    <lineage>
        <taxon>Bacteria</taxon>
        <taxon>Candidatus Blackallbacteria</taxon>
    </lineage>
</organism>
<reference evidence="2 3" key="1">
    <citation type="submission" date="2017-09" db="EMBL/GenBank/DDBJ databases">
        <title>Depth-based differentiation of microbial function through sediment-hosted aquifers and enrichment of novel symbionts in the deep terrestrial subsurface.</title>
        <authorList>
            <person name="Probst A.J."/>
            <person name="Ladd B."/>
            <person name="Jarett J.K."/>
            <person name="Geller-Mcgrath D.E."/>
            <person name="Sieber C.M."/>
            <person name="Emerson J.B."/>
            <person name="Anantharaman K."/>
            <person name="Thomas B.C."/>
            <person name="Malmstrom R."/>
            <person name="Stieglmeier M."/>
            <person name="Klingl A."/>
            <person name="Woyke T."/>
            <person name="Ryan C.M."/>
            <person name="Banfield J.F."/>
        </authorList>
    </citation>
    <scope>NUCLEOTIDE SEQUENCE [LARGE SCALE GENOMIC DNA]</scope>
    <source>
        <strain evidence="2">CG17_big_fil_post_rev_8_21_14_2_50_48_46</strain>
    </source>
</reference>
<dbReference type="AlphaFoldDB" id="A0A2M7FX76"/>
<comment type="caution">
    <text evidence="2">The sequence shown here is derived from an EMBL/GenBank/DDBJ whole genome shotgun (WGS) entry which is preliminary data.</text>
</comment>
<feature type="region of interest" description="Disordered" evidence="1">
    <location>
        <begin position="1"/>
        <end position="23"/>
    </location>
</feature>